<organism evidence="2 3">
    <name type="scientific">Actinokineospora soli</name>
    <dbReference type="NCBI Taxonomy" id="1048753"/>
    <lineage>
        <taxon>Bacteria</taxon>
        <taxon>Bacillati</taxon>
        <taxon>Actinomycetota</taxon>
        <taxon>Actinomycetes</taxon>
        <taxon>Pseudonocardiales</taxon>
        <taxon>Pseudonocardiaceae</taxon>
        <taxon>Actinokineospora</taxon>
    </lineage>
</organism>
<dbReference type="EMBL" id="JBHTEY010000004">
    <property type="protein sequence ID" value="MFC7613903.1"/>
    <property type="molecule type" value="Genomic_DNA"/>
</dbReference>
<keyword evidence="1" id="KW-1133">Transmembrane helix</keyword>
<sequence length="246" mass="25879">METAVARLLDLGKLRASRNGAVRVVAGATATDAVDRAVLTDAERYANRTISLLVDRVGRDDAVQAVRTSLVVKGLLVDGGAMRARLAAVPALVLLVVGIARWVNGVAQGYPVGWLSLGLVVTAVVAVLLYRAPISNRTYAGERLLKEARGAGRSGVGTEAALLGGATVAVLFGGLAAYPDPEVSTALAVARHGGFGSSSSSGARITPARAGVVVLEQQRVVVFERQQLRGWRRLRWRRQLIRRAGA</sequence>
<accession>A0ABW2TM45</accession>
<comment type="caution">
    <text evidence="2">The sequence shown here is derived from an EMBL/GenBank/DDBJ whole genome shotgun (WGS) entry which is preliminary data.</text>
</comment>
<dbReference type="NCBIfam" id="TIGR04222">
    <property type="entry name" value="near_uncomplex"/>
    <property type="match status" value="1"/>
</dbReference>
<dbReference type="InterPro" id="IPR026467">
    <property type="entry name" value="Ser/Gly_Cys_C_dom"/>
</dbReference>
<evidence type="ECO:0000256" key="1">
    <source>
        <dbReference type="SAM" id="Phobius"/>
    </source>
</evidence>
<gene>
    <name evidence="2" type="ORF">ACFQV2_10435</name>
</gene>
<keyword evidence="1" id="KW-0812">Transmembrane</keyword>
<reference evidence="3" key="1">
    <citation type="journal article" date="2019" name="Int. J. Syst. Evol. Microbiol.">
        <title>The Global Catalogue of Microorganisms (GCM) 10K type strain sequencing project: providing services to taxonomists for standard genome sequencing and annotation.</title>
        <authorList>
            <consortium name="The Broad Institute Genomics Platform"/>
            <consortium name="The Broad Institute Genome Sequencing Center for Infectious Disease"/>
            <person name="Wu L."/>
            <person name="Ma J."/>
        </authorList>
    </citation>
    <scope>NUCLEOTIDE SEQUENCE [LARGE SCALE GENOMIC DNA]</scope>
    <source>
        <strain evidence="3">JCM 17695</strain>
    </source>
</reference>
<evidence type="ECO:0000313" key="2">
    <source>
        <dbReference type="EMBL" id="MFC7613903.1"/>
    </source>
</evidence>
<keyword evidence="1" id="KW-0472">Membrane</keyword>
<feature type="transmembrane region" description="Helical" evidence="1">
    <location>
        <begin position="109"/>
        <end position="130"/>
    </location>
</feature>
<proteinExistence type="predicted"/>
<dbReference type="Proteomes" id="UP001596512">
    <property type="component" value="Unassembled WGS sequence"/>
</dbReference>
<evidence type="ECO:0000313" key="3">
    <source>
        <dbReference type="Proteomes" id="UP001596512"/>
    </source>
</evidence>
<feature type="transmembrane region" description="Helical" evidence="1">
    <location>
        <begin position="86"/>
        <end position="103"/>
    </location>
</feature>
<protein>
    <submittedName>
        <fullName evidence="2">TIGR04222 domain-containing membrane protein</fullName>
    </submittedName>
</protein>
<keyword evidence="3" id="KW-1185">Reference proteome</keyword>
<name>A0ABW2TM45_9PSEU</name>